<dbReference type="Proteomes" id="UP000568696">
    <property type="component" value="Unassembled WGS sequence"/>
</dbReference>
<protein>
    <submittedName>
        <fullName evidence="11">ABC transporter permease</fullName>
    </submittedName>
</protein>
<sequence length="474" mass="49356">MGARRAGRVHPVQAMRSGDQSSTQPVRVRSLIGGLLLVAGLTTSLAAAVVGDWSTSTRTVYLGIGTVLLILGVLLLLAGVARHVFTSRSRSGAVVPLLARTNLSRNPRRIAATAFALTLGVALVCAVGILGASIKFSVFGAIEEEMTADAVVSAGVVSNQSIPEQTVDTIEGMDGVEGIVTVTWVPLSVDGKAGSRDEAGGVTAVLDTDPRMALTLEVLDGGFDDIAERPGVGLSRDTARELDVGVGDLVEVSSSVTGHTADVPVRVIWENSSAYTPLAVSRATVAELLPDPAGWFTQTLFVTFADDADAGAVYERVSAEAASYGVLQAMTPTEYKVSAAAQIDQLLAVVYALLALSVAIAVLGIINTLSLSIMERTHEYGMLRAVGMQQGQIRRMITLESVLIAVLGAGAGVASGVWLGWCLVRTQDGQGIERWAIPWEQLAAVLVAAVLVGVIAALWPARRAARTSPLAAVE</sequence>
<dbReference type="GO" id="GO:0022857">
    <property type="term" value="F:transmembrane transporter activity"/>
    <property type="evidence" value="ECO:0007669"/>
    <property type="project" value="TreeGrafter"/>
</dbReference>
<keyword evidence="2" id="KW-1003">Cell membrane</keyword>
<dbReference type="PANTHER" id="PTHR30572:SF4">
    <property type="entry name" value="ABC TRANSPORTER PERMEASE YTRF"/>
    <property type="match status" value="1"/>
</dbReference>
<feature type="transmembrane region" description="Helical" evidence="8">
    <location>
        <begin position="60"/>
        <end position="81"/>
    </location>
</feature>
<comment type="subcellular location">
    <subcellularLocation>
        <location evidence="1">Cell membrane</location>
        <topology evidence="1">Multi-pass membrane protein</topology>
    </subcellularLocation>
</comment>
<feature type="domain" description="MacB-like periplasmic core" evidence="10">
    <location>
        <begin position="111"/>
        <end position="318"/>
    </location>
</feature>
<dbReference type="Pfam" id="PF12704">
    <property type="entry name" value="MacB_PCD"/>
    <property type="match status" value="1"/>
</dbReference>
<evidence type="ECO:0000256" key="8">
    <source>
        <dbReference type="SAM" id="Phobius"/>
    </source>
</evidence>
<dbReference type="EMBL" id="JAAYSN010000259">
    <property type="protein sequence ID" value="NLP39924.1"/>
    <property type="molecule type" value="Genomic_DNA"/>
</dbReference>
<organism evidence="11 12">
    <name type="scientific">Corynebacterium pollutisoli</name>
    <dbReference type="NCBI Taxonomy" id="1610489"/>
    <lineage>
        <taxon>Bacteria</taxon>
        <taxon>Bacillati</taxon>
        <taxon>Actinomycetota</taxon>
        <taxon>Actinomycetes</taxon>
        <taxon>Mycobacteriales</taxon>
        <taxon>Corynebacteriaceae</taxon>
        <taxon>Corynebacterium</taxon>
    </lineage>
</organism>
<dbReference type="AlphaFoldDB" id="A0A7X8MX37"/>
<gene>
    <name evidence="11" type="ORF">GX356_09450</name>
</gene>
<name>A0A7X8MX37_9CORY</name>
<dbReference type="GO" id="GO:0005886">
    <property type="term" value="C:plasma membrane"/>
    <property type="evidence" value="ECO:0007669"/>
    <property type="project" value="UniProtKB-SubCell"/>
</dbReference>
<feature type="transmembrane region" description="Helical" evidence="8">
    <location>
        <begin position="441"/>
        <end position="459"/>
    </location>
</feature>
<keyword evidence="4 8" id="KW-1133">Transmembrane helix</keyword>
<evidence type="ECO:0000256" key="7">
    <source>
        <dbReference type="SAM" id="MobiDB-lite"/>
    </source>
</evidence>
<evidence type="ECO:0000259" key="10">
    <source>
        <dbReference type="Pfam" id="PF12704"/>
    </source>
</evidence>
<keyword evidence="5 8" id="KW-0472">Membrane</keyword>
<dbReference type="InterPro" id="IPR050250">
    <property type="entry name" value="Macrolide_Exporter_MacB"/>
</dbReference>
<feature type="transmembrane region" description="Helical" evidence="8">
    <location>
        <begin position="346"/>
        <end position="366"/>
    </location>
</feature>
<evidence type="ECO:0000256" key="2">
    <source>
        <dbReference type="ARBA" id="ARBA00022475"/>
    </source>
</evidence>
<evidence type="ECO:0000256" key="5">
    <source>
        <dbReference type="ARBA" id="ARBA00023136"/>
    </source>
</evidence>
<feature type="transmembrane region" description="Helical" evidence="8">
    <location>
        <begin position="110"/>
        <end position="134"/>
    </location>
</feature>
<feature type="transmembrane region" description="Helical" evidence="8">
    <location>
        <begin position="402"/>
        <end position="421"/>
    </location>
</feature>
<feature type="transmembrane region" description="Helical" evidence="8">
    <location>
        <begin position="31"/>
        <end position="54"/>
    </location>
</feature>
<dbReference type="InterPro" id="IPR025857">
    <property type="entry name" value="MacB_PCD"/>
</dbReference>
<keyword evidence="3 8" id="KW-0812">Transmembrane</keyword>
<evidence type="ECO:0000259" key="9">
    <source>
        <dbReference type="Pfam" id="PF02687"/>
    </source>
</evidence>
<accession>A0A7X8MX37</accession>
<comment type="caution">
    <text evidence="11">The sequence shown here is derived from an EMBL/GenBank/DDBJ whole genome shotgun (WGS) entry which is preliminary data.</text>
</comment>
<dbReference type="Pfam" id="PF02687">
    <property type="entry name" value="FtsX"/>
    <property type="match status" value="1"/>
</dbReference>
<evidence type="ECO:0000313" key="12">
    <source>
        <dbReference type="Proteomes" id="UP000568696"/>
    </source>
</evidence>
<reference evidence="11 12" key="1">
    <citation type="journal article" date="2020" name="Biotechnol. Biofuels">
        <title>New insights from the biogas microbiome by comprehensive genome-resolved metagenomics of nearly 1600 species originating from multiple anaerobic digesters.</title>
        <authorList>
            <person name="Campanaro S."/>
            <person name="Treu L."/>
            <person name="Rodriguez-R L.M."/>
            <person name="Kovalovszki A."/>
            <person name="Ziels R.M."/>
            <person name="Maus I."/>
            <person name="Zhu X."/>
            <person name="Kougias P.G."/>
            <person name="Basile A."/>
            <person name="Luo G."/>
            <person name="Schluter A."/>
            <person name="Konstantinidis K.T."/>
            <person name="Angelidaki I."/>
        </authorList>
    </citation>
    <scope>NUCLEOTIDE SEQUENCE [LARGE SCALE GENOMIC DNA]</scope>
    <source>
        <strain evidence="11">AS23ysBPME_344</strain>
    </source>
</reference>
<evidence type="ECO:0000256" key="1">
    <source>
        <dbReference type="ARBA" id="ARBA00004651"/>
    </source>
</evidence>
<evidence type="ECO:0000256" key="3">
    <source>
        <dbReference type="ARBA" id="ARBA00022692"/>
    </source>
</evidence>
<comment type="similarity">
    <text evidence="6">Belongs to the ABC-4 integral membrane protein family.</text>
</comment>
<feature type="region of interest" description="Disordered" evidence="7">
    <location>
        <begin position="1"/>
        <end position="21"/>
    </location>
</feature>
<dbReference type="InterPro" id="IPR003838">
    <property type="entry name" value="ABC3_permease_C"/>
</dbReference>
<feature type="domain" description="ABC3 transporter permease C-terminal" evidence="9">
    <location>
        <begin position="352"/>
        <end position="469"/>
    </location>
</feature>
<evidence type="ECO:0000256" key="4">
    <source>
        <dbReference type="ARBA" id="ARBA00022989"/>
    </source>
</evidence>
<evidence type="ECO:0000256" key="6">
    <source>
        <dbReference type="ARBA" id="ARBA00038076"/>
    </source>
</evidence>
<proteinExistence type="inferred from homology"/>
<evidence type="ECO:0000313" key="11">
    <source>
        <dbReference type="EMBL" id="NLP39924.1"/>
    </source>
</evidence>
<dbReference type="PANTHER" id="PTHR30572">
    <property type="entry name" value="MEMBRANE COMPONENT OF TRANSPORTER-RELATED"/>
    <property type="match status" value="1"/>
</dbReference>